<dbReference type="Pfam" id="PF00933">
    <property type="entry name" value="Glyco_hydro_3"/>
    <property type="match status" value="1"/>
</dbReference>
<protein>
    <recommendedName>
        <fullName evidence="3">beta-glucosidase</fullName>
        <ecNumber evidence="3">3.2.1.21</ecNumber>
    </recommendedName>
</protein>
<dbReference type="PANTHER" id="PTHR30620:SF16">
    <property type="entry name" value="LYSOSOMAL BETA GLUCOSIDASE"/>
    <property type="match status" value="1"/>
</dbReference>
<feature type="domain" description="Glycoside hydrolase family 3 C-terminal" evidence="9">
    <location>
        <begin position="509"/>
        <end position="650"/>
    </location>
</feature>
<dbReference type="EC" id="3.2.1.21" evidence="3"/>
<keyword evidence="5 10" id="KW-0378">Hydrolase</keyword>
<keyword evidence="4" id="KW-0732">Signal</keyword>
<dbReference type="Gene3D" id="3.20.20.300">
    <property type="entry name" value="Glycoside hydrolase, family 3, N-terminal domain"/>
    <property type="match status" value="1"/>
</dbReference>
<evidence type="ECO:0000256" key="6">
    <source>
        <dbReference type="ARBA" id="ARBA00023295"/>
    </source>
</evidence>
<dbReference type="GO" id="GO:0009251">
    <property type="term" value="P:glucan catabolic process"/>
    <property type="evidence" value="ECO:0007669"/>
    <property type="project" value="TreeGrafter"/>
</dbReference>
<dbReference type="InterPro" id="IPR036962">
    <property type="entry name" value="Glyco_hydro_3_N_sf"/>
</dbReference>
<feature type="domain" description="Glycoside hydrolase family 3 N-terminal" evidence="8">
    <location>
        <begin position="136"/>
        <end position="437"/>
    </location>
</feature>
<accession>A0A0L8V818</accession>
<gene>
    <name evidence="10" type="ORF">NC99_27330</name>
</gene>
<keyword evidence="7" id="KW-0812">Transmembrane</keyword>
<reference evidence="11" key="1">
    <citation type="submission" date="2015-07" db="EMBL/GenBank/DDBJ databases">
        <title>Genome sequencing of Sunxiuqinia dokdonensis strain SK.</title>
        <authorList>
            <person name="Ahn S."/>
            <person name="Kim B.-C."/>
        </authorList>
    </citation>
    <scope>NUCLEOTIDE SEQUENCE [LARGE SCALE GENOMIC DNA]</scope>
    <source>
        <strain evidence="11">SK</strain>
    </source>
</reference>
<evidence type="ECO:0000259" key="8">
    <source>
        <dbReference type="Pfam" id="PF00933"/>
    </source>
</evidence>
<dbReference type="EMBL" id="LGIA01000161">
    <property type="protein sequence ID" value="KOH44503.1"/>
    <property type="molecule type" value="Genomic_DNA"/>
</dbReference>
<evidence type="ECO:0000256" key="2">
    <source>
        <dbReference type="ARBA" id="ARBA00005336"/>
    </source>
</evidence>
<dbReference type="PATRIC" id="fig|1409788.3.peg.2818"/>
<comment type="caution">
    <text evidence="10">The sequence shown here is derived from an EMBL/GenBank/DDBJ whole genome shotgun (WGS) entry which is preliminary data.</text>
</comment>
<keyword evidence="6 10" id="KW-0326">Glycosidase</keyword>
<evidence type="ECO:0000313" key="11">
    <source>
        <dbReference type="Proteomes" id="UP000036958"/>
    </source>
</evidence>
<dbReference type="SUPFAM" id="SSF52279">
    <property type="entry name" value="Beta-D-glucan exohydrolase, C-terminal domain"/>
    <property type="match status" value="1"/>
</dbReference>
<evidence type="ECO:0000256" key="3">
    <source>
        <dbReference type="ARBA" id="ARBA00012744"/>
    </source>
</evidence>
<name>A0A0L8V818_9BACT</name>
<dbReference type="InterPro" id="IPR036881">
    <property type="entry name" value="Glyco_hydro_3_C_sf"/>
</dbReference>
<keyword evidence="7" id="KW-1133">Transmembrane helix</keyword>
<dbReference type="PANTHER" id="PTHR30620">
    <property type="entry name" value="PERIPLASMIC BETA-GLUCOSIDASE-RELATED"/>
    <property type="match status" value="1"/>
</dbReference>
<dbReference type="GO" id="GO:0008422">
    <property type="term" value="F:beta-glucosidase activity"/>
    <property type="evidence" value="ECO:0007669"/>
    <property type="project" value="UniProtKB-EC"/>
</dbReference>
<dbReference type="SUPFAM" id="SSF51445">
    <property type="entry name" value="(Trans)glycosidases"/>
    <property type="match status" value="1"/>
</dbReference>
<comment type="catalytic activity">
    <reaction evidence="1">
        <text>Hydrolysis of terminal, non-reducing beta-D-glucosyl residues with release of beta-D-glucose.</text>
        <dbReference type="EC" id="3.2.1.21"/>
    </reaction>
</comment>
<dbReference type="PRINTS" id="PR00133">
    <property type="entry name" value="GLHYDRLASE3"/>
</dbReference>
<dbReference type="InterPro" id="IPR002772">
    <property type="entry name" value="Glyco_hydro_3_C"/>
</dbReference>
<feature type="transmembrane region" description="Helical" evidence="7">
    <location>
        <begin position="7"/>
        <end position="30"/>
    </location>
</feature>
<dbReference type="STRING" id="1409788.NC99_27330"/>
<proteinExistence type="inferred from homology"/>
<organism evidence="10 11">
    <name type="scientific">Sunxiuqinia dokdonensis</name>
    <dbReference type="NCBI Taxonomy" id="1409788"/>
    <lineage>
        <taxon>Bacteria</taxon>
        <taxon>Pseudomonadati</taxon>
        <taxon>Bacteroidota</taxon>
        <taxon>Bacteroidia</taxon>
        <taxon>Marinilabiliales</taxon>
        <taxon>Prolixibacteraceae</taxon>
        <taxon>Sunxiuqinia</taxon>
    </lineage>
</organism>
<sequence>MKKLFKVILYFLLIAVGIVLVATLAFNTYYSILNKKAEKELQDVQLLTIDGLRFRDLNKNERLDPYEDARQPVDVRVEDILSQMTLEEKIGLMWHPPIGVGDKGELQTKPGIYSAVSTYDAVIHKKLNHFNLFAVPEAKHLANWSNRLQQLAEKTRLGIPVSISTDPRHGLSNFIGMDLLGGEWSRWPEPVGLAAIGDSSLVVEFGEIARQEYRAVGIHTALHPMADLATDPRWARINGTFGEDARLSAKLTAAYIYGFQGDSLDSNSVACMTKHWPGGGPQEAGEDAHFHYGKNQVYPGNNFKYHLIPFEAALAANTAMMMPYYGIAVDQTTENVGMSFNKEIITKLLREEYGYDGVVCTDWGIIEGFSFLGYELVEAKNWGVENLSVDDRIAKVIDAGVDQFGGNMHTRQLLRLVRKGEVSEDRIDESARRLLRVKFELGLFDNPFVDPEQAVEIVNQKTSKEKGQMAQRKSIVLLKNGADGHRQNVLPLKKEIKIYTENINPEVASNYATVVAKLEEADFAILRLTTPFENRTDDFIERMFHQGDLNFPEPELSRLLNIMHKKPTIVCIYLDRAAVIPEIAQQSKGLLADFGAEDEAVLDVIFGDFKPQAKLPFELPSSMEAVETQKEDVPYDSKNPLYPFGFGLTYDE</sequence>
<dbReference type="Pfam" id="PF01915">
    <property type="entry name" value="Glyco_hydro_3_C"/>
    <property type="match status" value="1"/>
</dbReference>
<keyword evidence="11" id="KW-1185">Reference proteome</keyword>
<dbReference type="InterPro" id="IPR051915">
    <property type="entry name" value="Cellulose_Degrad_GH3"/>
</dbReference>
<evidence type="ECO:0000256" key="7">
    <source>
        <dbReference type="SAM" id="Phobius"/>
    </source>
</evidence>
<keyword evidence="7" id="KW-0472">Membrane</keyword>
<evidence type="ECO:0000256" key="4">
    <source>
        <dbReference type="ARBA" id="ARBA00022729"/>
    </source>
</evidence>
<evidence type="ECO:0000256" key="5">
    <source>
        <dbReference type="ARBA" id="ARBA00022801"/>
    </source>
</evidence>
<dbReference type="AlphaFoldDB" id="A0A0L8V818"/>
<evidence type="ECO:0000256" key="1">
    <source>
        <dbReference type="ARBA" id="ARBA00000448"/>
    </source>
</evidence>
<dbReference type="OrthoDB" id="9805821at2"/>
<dbReference type="Proteomes" id="UP000036958">
    <property type="component" value="Unassembled WGS sequence"/>
</dbReference>
<dbReference type="InterPro" id="IPR017853">
    <property type="entry name" value="GH"/>
</dbReference>
<dbReference type="Gene3D" id="3.40.50.1700">
    <property type="entry name" value="Glycoside hydrolase family 3 C-terminal domain"/>
    <property type="match status" value="1"/>
</dbReference>
<evidence type="ECO:0000313" key="10">
    <source>
        <dbReference type="EMBL" id="KOH44503.1"/>
    </source>
</evidence>
<comment type="similarity">
    <text evidence="2">Belongs to the glycosyl hydrolase 3 family.</text>
</comment>
<dbReference type="InterPro" id="IPR001764">
    <property type="entry name" value="Glyco_hydro_3_N"/>
</dbReference>
<dbReference type="RefSeq" id="WP_082326468.1">
    <property type="nucleotide sequence ID" value="NZ_LGIA01000161.1"/>
</dbReference>
<evidence type="ECO:0000259" key="9">
    <source>
        <dbReference type="Pfam" id="PF01915"/>
    </source>
</evidence>